<name>A0ABN3PQN9_9ACTN</name>
<evidence type="ECO:0000259" key="2">
    <source>
        <dbReference type="Pfam" id="PF13556"/>
    </source>
</evidence>
<protein>
    <submittedName>
        <fullName evidence="3">PucR family transcriptional regulator ligand-binding domain-containing protein</fullName>
    </submittedName>
</protein>
<dbReference type="RefSeq" id="WP_344541377.1">
    <property type="nucleotide sequence ID" value="NZ_BAAATD010000003.1"/>
</dbReference>
<dbReference type="InterPro" id="IPR025736">
    <property type="entry name" value="PucR_C-HTH_dom"/>
</dbReference>
<proteinExistence type="predicted"/>
<evidence type="ECO:0000259" key="1">
    <source>
        <dbReference type="Pfam" id="PF07905"/>
    </source>
</evidence>
<evidence type="ECO:0000313" key="3">
    <source>
        <dbReference type="EMBL" id="GAA2595144.1"/>
    </source>
</evidence>
<evidence type="ECO:0000313" key="4">
    <source>
        <dbReference type="Proteomes" id="UP001501509"/>
    </source>
</evidence>
<sequence>MPRPTLRGLVRAEGLGLRVLTGAELPDRTVRWVFTTDLPDPSRYLAGGELVLTGLMWRREPGDSERFVAAVARRGAVGLGAGAAALGEIPPDLVAACERHGLPLLEVPADVSFATLTRWVTAESTRDAGDRRGALLASVAASGALSAPLALLAAELDRPCWIISPTGRTLAATDELPAQGAEAITRRFHRAGGEPRTVSIGGSRFALRPLLPAPKPPAGYLLAVRDPDDRDLTVPAGDLAAALGAHLAREAERANATRALGDRLVRGVLDDDRTARAAGELLADLGFTRRPIAVAVSVTGPDGAAVARFLIEDLFGHRTGVAVAAADRGGATFALVEDDARDAARRLRTAARLLGAALPGRRVTAGLSGVAAARSGPREALQEARNARRLAALGSDPVAVTSGDEVDSVDVLIAAMPRGVRQRFREGLIGRLEEYDGKHEARLVETLAAFLAHSGSWQRCAADLHVHVNTVRYRLRRVEELTGRDLGRFPDRVDLFLALRVVDWENAR</sequence>
<dbReference type="Proteomes" id="UP001501509">
    <property type="component" value="Unassembled WGS sequence"/>
</dbReference>
<keyword evidence="4" id="KW-1185">Reference proteome</keyword>
<dbReference type="EMBL" id="BAAATD010000003">
    <property type="protein sequence ID" value="GAA2595144.1"/>
    <property type="molecule type" value="Genomic_DNA"/>
</dbReference>
<gene>
    <name evidence="3" type="ORF">GCM10010411_30510</name>
</gene>
<accession>A0ABN3PQN9</accession>
<dbReference type="InterPro" id="IPR051448">
    <property type="entry name" value="CdaR-like_regulators"/>
</dbReference>
<feature type="domain" description="PucR C-terminal helix-turn-helix" evidence="2">
    <location>
        <begin position="443"/>
        <end position="501"/>
    </location>
</feature>
<dbReference type="PANTHER" id="PTHR33744:SF17">
    <property type="entry name" value="CONSERVED PROTEIN"/>
    <property type="match status" value="1"/>
</dbReference>
<dbReference type="PANTHER" id="PTHR33744">
    <property type="entry name" value="CARBOHYDRATE DIACID REGULATOR"/>
    <property type="match status" value="1"/>
</dbReference>
<dbReference type="InterPro" id="IPR012914">
    <property type="entry name" value="PucR_dom"/>
</dbReference>
<feature type="domain" description="Purine catabolism PurC-like" evidence="1">
    <location>
        <begin position="15"/>
        <end position="121"/>
    </location>
</feature>
<dbReference type="InterPro" id="IPR042070">
    <property type="entry name" value="PucR_C-HTH_sf"/>
</dbReference>
<dbReference type="Pfam" id="PF13556">
    <property type="entry name" value="HTH_30"/>
    <property type="match status" value="1"/>
</dbReference>
<dbReference type="Pfam" id="PF07905">
    <property type="entry name" value="PucR"/>
    <property type="match status" value="1"/>
</dbReference>
<dbReference type="Gene3D" id="1.10.10.2840">
    <property type="entry name" value="PucR C-terminal helix-turn-helix domain"/>
    <property type="match status" value="1"/>
</dbReference>
<comment type="caution">
    <text evidence="3">The sequence shown here is derived from an EMBL/GenBank/DDBJ whole genome shotgun (WGS) entry which is preliminary data.</text>
</comment>
<reference evidence="3 4" key="1">
    <citation type="journal article" date="2019" name="Int. J. Syst. Evol. Microbiol.">
        <title>The Global Catalogue of Microorganisms (GCM) 10K type strain sequencing project: providing services to taxonomists for standard genome sequencing and annotation.</title>
        <authorList>
            <consortium name="The Broad Institute Genomics Platform"/>
            <consortium name="The Broad Institute Genome Sequencing Center for Infectious Disease"/>
            <person name="Wu L."/>
            <person name="Ma J."/>
        </authorList>
    </citation>
    <scope>NUCLEOTIDE SEQUENCE [LARGE SCALE GENOMIC DNA]</scope>
    <source>
        <strain evidence="3 4">JCM 6833</strain>
    </source>
</reference>
<organism evidence="3 4">
    <name type="scientific">Actinomadura fulvescens</name>
    <dbReference type="NCBI Taxonomy" id="46160"/>
    <lineage>
        <taxon>Bacteria</taxon>
        <taxon>Bacillati</taxon>
        <taxon>Actinomycetota</taxon>
        <taxon>Actinomycetes</taxon>
        <taxon>Streptosporangiales</taxon>
        <taxon>Thermomonosporaceae</taxon>
        <taxon>Actinomadura</taxon>
    </lineage>
</organism>